<dbReference type="Proteomes" id="UP000681027">
    <property type="component" value="Unassembled WGS sequence"/>
</dbReference>
<evidence type="ECO:0000313" key="3">
    <source>
        <dbReference type="EMBL" id="MBS4192411.1"/>
    </source>
</evidence>
<evidence type="ECO:0000259" key="2">
    <source>
        <dbReference type="Pfam" id="PF26353"/>
    </source>
</evidence>
<dbReference type="EMBL" id="JAGYPM010000004">
    <property type="protein sequence ID" value="MBS4192411.1"/>
    <property type="molecule type" value="Genomic_DNA"/>
</dbReference>
<accession>A0ABS5NXS6</accession>
<name>A0ABS5NXS6_9BACI</name>
<keyword evidence="4" id="KW-1185">Reference proteome</keyword>
<sequence length="152" mass="17150">MKRIILMALSIISISSLLFACQSKENTTETSANPTVKSENDKKLSINNNFKSISVSKTKGVDEITIDDKESINAFQSIFSSAVKEPGQVNMADPEFYLEVVYNKENHQSLYLWIGEKGQGSTFMKTEDSNTIYTFSEKKTNKLIELVESRFN</sequence>
<dbReference type="InterPro" id="IPR058780">
    <property type="entry name" value="YhfM-like_dom"/>
</dbReference>
<feature type="domain" description="YhfM-like" evidence="2">
    <location>
        <begin position="47"/>
        <end position="149"/>
    </location>
</feature>
<keyword evidence="1" id="KW-0732">Signal</keyword>
<proteinExistence type="predicted"/>
<dbReference type="PROSITE" id="PS51257">
    <property type="entry name" value="PROKAR_LIPOPROTEIN"/>
    <property type="match status" value="1"/>
</dbReference>
<gene>
    <name evidence="3" type="ORF">KHA94_19840</name>
</gene>
<feature type="chain" id="PRO_5045285100" description="YhfM-like domain-containing protein" evidence="1">
    <location>
        <begin position="21"/>
        <end position="152"/>
    </location>
</feature>
<dbReference type="Pfam" id="PF26353">
    <property type="entry name" value="YhfM"/>
    <property type="match status" value="1"/>
</dbReference>
<feature type="signal peptide" evidence="1">
    <location>
        <begin position="1"/>
        <end position="20"/>
    </location>
</feature>
<evidence type="ECO:0000256" key="1">
    <source>
        <dbReference type="SAM" id="SignalP"/>
    </source>
</evidence>
<organism evidence="3 4">
    <name type="scientific">Cytobacillus citreus</name>
    <dbReference type="NCBI Taxonomy" id="2833586"/>
    <lineage>
        <taxon>Bacteria</taxon>
        <taxon>Bacillati</taxon>
        <taxon>Bacillota</taxon>
        <taxon>Bacilli</taxon>
        <taxon>Bacillales</taxon>
        <taxon>Bacillaceae</taxon>
        <taxon>Cytobacillus</taxon>
    </lineage>
</organism>
<comment type="caution">
    <text evidence="3">The sequence shown here is derived from an EMBL/GenBank/DDBJ whole genome shotgun (WGS) entry which is preliminary data.</text>
</comment>
<protein>
    <recommendedName>
        <fullName evidence="2">YhfM-like domain-containing protein</fullName>
    </recommendedName>
</protein>
<reference evidence="3 4" key="1">
    <citation type="submission" date="2021-05" db="EMBL/GenBank/DDBJ databases">
        <title>Novel Bacillus species.</title>
        <authorList>
            <person name="Liu G."/>
        </authorList>
    </citation>
    <scope>NUCLEOTIDE SEQUENCE [LARGE SCALE GENOMIC DNA]</scope>
    <source>
        <strain evidence="3 4">FJAT-49705</strain>
    </source>
</reference>
<evidence type="ECO:0000313" key="4">
    <source>
        <dbReference type="Proteomes" id="UP000681027"/>
    </source>
</evidence>
<dbReference type="RefSeq" id="WP_213103816.1">
    <property type="nucleotide sequence ID" value="NZ_JAGYPM010000004.1"/>
</dbReference>